<dbReference type="STRING" id="45073.Lqui_2717"/>
<keyword evidence="4" id="KW-1185">Reference proteome</keyword>
<dbReference type="InterPro" id="IPR035899">
    <property type="entry name" value="DBL_dom_sf"/>
</dbReference>
<name>A0A0W0XL61_9GAMM</name>
<evidence type="ECO:0000259" key="2">
    <source>
        <dbReference type="PROSITE" id="PS50010"/>
    </source>
</evidence>
<comment type="caution">
    <text evidence="3">The sequence shown here is derived from an EMBL/GenBank/DDBJ whole genome shotgun (WGS) entry which is preliminary data.</text>
</comment>
<sequence length="337" mass="38179">MKDKKELRANWIAKSDSKAAYALEEIIAKAETAYASFNKLSDFLYRIDDNHEMDSYIENIEDLKLAYEKMEIDQLITNEDDSLETVIGKLTELIQSPRFAEFISRLEKAALVQPEYSKQIDNAVKIYNDAHSDPSEKISLKSVENVAIVPMQHLMRYPLLIGALQSQADKSAQLENSKSELYRSLDKVMDFAQHFENAKAKKDNYLGIIDQNLEQLKKEAMRLSSKNGVVGEQATELYKTLLDLRERYARARITIDEFKQETTKEIEAAQKTDLGKHRGILDSLVRLFHAVTGITLQTKSVAITNQMKASLTQMKDEVKTEADAELNASETASMSGP</sequence>
<organism evidence="3 4">
    <name type="scientific">Legionella quinlivanii</name>
    <dbReference type="NCBI Taxonomy" id="45073"/>
    <lineage>
        <taxon>Bacteria</taxon>
        <taxon>Pseudomonadati</taxon>
        <taxon>Pseudomonadota</taxon>
        <taxon>Gammaproteobacteria</taxon>
        <taxon>Legionellales</taxon>
        <taxon>Legionellaceae</taxon>
        <taxon>Legionella</taxon>
    </lineage>
</organism>
<evidence type="ECO:0000313" key="4">
    <source>
        <dbReference type="Proteomes" id="UP000054618"/>
    </source>
</evidence>
<feature type="domain" description="DH" evidence="2">
    <location>
        <begin position="142"/>
        <end position="198"/>
    </location>
</feature>
<dbReference type="EMBL" id="LNYS01000025">
    <property type="protein sequence ID" value="KTD45246.1"/>
    <property type="molecule type" value="Genomic_DNA"/>
</dbReference>
<reference evidence="3 4" key="1">
    <citation type="submission" date="2015-11" db="EMBL/GenBank/DDBJ databases">
        <title>Genomic analysis of 38 Legionella species identifies large and diverse effector repertoires.</title>
        <authorList>
            <person name="Burstein D."/>
            <person name="Amaro F."/>
            <person name="Zusman T."/>
            <person name="Lifshitz Z."/>
            <person name="Cohen O."/>
            <person name="Gilbert J.A."/>
            <person name="Pupko T."/>
            <person name="Shuman H.A."/>
            <person name="Segal G."/>
        </authorList>
    </citation>
    <scope>NUCLEOTIDE SEQUENCE [LARGE SCALE GENOMIC DNA]</scope>
    <source>
        <strain evidence="3 4">CDC#1442-AUS-E</strain>
    </source>
</reference>
<dbReference type="Proteomes" id="UP000054618">
    <property type="component" value="Unassembled WGS sequence"/>
</dbReference>
<dbReference type="RefSeq" id="WP_058508779.1">
    <property type="nucleotide sequence ID" value="NZ_CAAAIK010000004.1"/>
</dbReference>
<evidence type="ECO:0000313" key="3">
    <source>
        <dbReference type="EMBL" id="KTD45246.1"/>
    </source>
</evidence>
<gene>
    <name evidence="3" type="ORF">Lqui_2717</name>
</gene>
<evidence type="ECO:0000256" key="1">
    <source>
        <dbReference type="SAM" id="Coils"/>
    </source>
</evidence>
<dbReference type="Gene3D" id="1.20.900.10">
    <property type="entry name" value="Dbl homology (DH) domain"/>
    <property type="match status" value="1"/>
</dbReference>
<dbReference type="PATRIC" id="fig|45073.5.peg.2893"/>
<proteinExistence type="predicted"/>
<keyword evidence="1" id="KW-0175">Coiled coil</keyword>
<dbReference type="InterPro" id="IPR000219">
    <property type="entry name" value="DH_dom"/>
</dbReference>
<dbReference type="PROSITE" id="PS50010">
    <property type="entry name" value="DH_2"/>
    <property type="match status" value="1"/>
</dbReference>
<dbReference type="GO" id="GO:0005085">
    <property type="term" value="F:guanyl-nucleotide exchange factor activity"/>
    <property type="evidence" value="ECO:0007669"/>
    <property type="project" value="InterPro"/>
</dbReference>
<accession>A0A0W0XL61</accession>
<dbReference type="AlphaFoldDB" id="A0A0W0XL61"/>
<feature type="coiled-coil region" evidence="1">
    <location>
        <begin position="206"/>
        <end position="261"/>
    </location>
</feature>
<dbReference type="SUPFAM" id="SSF48065">
    <property type="entry name" value="DBL homology domain (DH-domain)"/>
    <property type="match status" value="1"/>
</dbReference>
<dbReference type="OrthoDB" id="5652381at2"/>
<protein>
    <recommendedName>
        <fullName evidence="2">DH domain-containing protein</fullName>
    </recommendedName>
</protein>